<feature type="region of interest" description="Disordered" evidence="1">
    <location>
        <begin position="1"/>
        <end position="59"/>
    </location>
</feature>
<proteinExistence type="predicted"/>
<dbReference type="AlphaFoldDB" id="A0A316YB72"/>
<dbReference type="Proteomes" id="UP000245768">
    <property type="component" value="Unassembled WGS sequence"/>
</dbReference>
<evidence type="ECO:0000313" key="3">
    <source>
        <dbReference type="Proteomes" id="UP000245768"/>
    </source>
</evidence>
<feature type="compositionally biased region" description="Basic and acidic residues" evidence="1">
    <location>
        <begin position="133"/>
        <end position="150"/>
    </location>
</feature>
<protein>
    <submittedName>
        <fullName evidence="2">Uncharacterized protein</fullName>
    </submittedName>
</protein>
<evidence type="ECO:0000313" key="2">
    <source>
        <dbReference type="EMBL" id="PWN87050.1"/>
    </source>
</evidence>
<feature type="region of interest" description="Disordered" evidence="1">
    <location>
        <begin position="243"/>
        <end position="343"/>
    </location>
</feature>
<feature type="compositionally biased region" description="Polar residues" evidence="1">
    <location>
        <begin position="1"/>
        <end position="17"/>
    </location>
</feature>
<dbReference type="GeneID" id="37044749"/>
<dbReference type="EMBL" id="KZ819641">
    <property type="protein sequence ID" value="PWN87050.1"/>
    <property type="molecule type" value="Genomic_DNA"/>
</dbReference>
<name>A0A316YB72_9BASI</name>
<feature type="region of interest" description="Disordered" evidence="1">
    <location>
        <begin position="373"/>
        <end position="480"/>
    </location>
</feature>
<sequence length="525" mass="55741">MSSSTDGAPTAAAVQSQAKRKSRKLVWSTGDSLSTTKKRDLPSATNGLSTPRREEPLNAELLLIRKNTTATRATDTFSENTSVASAAPTISLLSTSSSSSSSSPPPSSPSRGHGRSRSFFFRKASRSVTSKADLAEHGQKESGPDEWAGKEALEKSDVERGAFKLASCRVRTLEEISDLVCRKAEEELRPQPHTGTHSSFVAITKVEEEARLSKNTVQASLAHQILLPCSLSSPTRRKVNSLWSEGRNGAREATTTLDTSTLDGLLHSSSRPAPLPPKRPSRNSVSSPRPRSRSIATASAAKSHFHARPRQHSRSGSSGSSSTSSSTRIWISQSDGRSEATSTSLASSFGSQVETFVKSESAQSFGSLRAVTERRAASQSRPGSSSASISSFVTAASEQQGTSRSRSGSACSNSSAGGGACGPRIIDDPPPLPPGLHKGIVSEEKWQRSTRQPFNTPTFGKDSFEPIRRREGGGDSPASSCCSVSHFGSLSLDYVEERIRTARGEMETGLGISPFASSSIENLIV</sequence>
<feature type="compositionally biased region" description="Low complexity" evidence="1">
    <location>
        <begin position="377"/>
        <end position="415"/>
    </location>
</feature>
<dbReference type="InParanoid" id="A0A316YB72"/>
<feature type="compositionally biased region" description="Polar residues" evidence="1">
    <location>
        <begin position="449"/>
        <end position="458"/>
    </location>
</feature>
<feature type="compositionally biased region" description="Low complexity" evidence="1">
    <location>
        <begin position="282"/>
        <end position="302"/>
    </location>
</feature>
<feature type="compositionally biased region" description="Low complexity" evidence="1">
    <location>
        <begin position="314"/>
        <end position="328"/>
    </location>
</feature>
<dbReference type="RefSeq" id="XP_025374248.1">
    <property type="nucleotide sequence ID" value="XM_025522833.1"/>
</dbReference>
<feature type="compositionally biased region" description="Polar residues" evidence="1">
    <location>
        <begin position="329"/>
        <end position="343"/>
    </location>
</feature>
<evidence type="ECO:0000256" key="1">
    <source>
        <dbReference type="SAM" id="MobiDB-lite"/>
    </source>
</evidence>
<reference evidence="2" key="1">
    <citation type="journal article" date="2018" name="Mol. Biol. Evol.">
        <title>Broad Genomic Sampling Reveals a Smut Pathogenic Ancestry of the Fungal Clade Ustilaginomycotina.</title>
        <authorList>
            <person name="Kijpornyongpan T."/>
            <person name="Mondo S.J."/>
            <person name="Barry K."/>
            <person name="Sandor L."/>
            <person name="Lee J."/>
            <person name="Lipzen A."/>
            <person name="Pangilinan J."/>
            <person name="LaButti K."/>
            <person name="Hainaut M."/>
            <person name="Henrissat B."/>
            <person name="Grigoriev I.V."/>
            <person name="Spatafora J.W."/>
            <person name="Aime M.C."/>
        </authorList>
    </citation>
    <scope>NUCLEOTIDE SEQUENCE [LARGE SCALE GENOMIC DNA]</scope>
    <source>
        <strain evidence="2">MCA 4198</strain>
    </source>
</reference>
<feature type="compositionally biased region" description="Low complexity" evidence="1">
    <location>
        <begin position="93"/>
        <end position="102"/>
    </location>
</feature>
<organism evidence="2 3">
    <name type="scientific">Acaromyces ingoldii</name>
    <dbReference type="NCBI Taxonomy" id="215250"/>
    <lineage>
        <taxon>Eukaryota</taxon>
        <taxon>Fungi</taxon>
        <taxon>Dikarya</taxon>
        <taxon>Basidiomycota</taxon>
        <taxon>Ustilaginomycotina</taxon>
        <taxon>Exobasidiomycetes</taxon>
        <taxon>Exobasidiales</taxon>
        <taxon>Cryptobasidiaceae</taxon>
        <taxon>Acaromyces</taxon>
    </lineage>
</organism>
<gene>
    <name evidence="2" type="ORF">FA10DRAFT_269650</name>
</gene>
<accession>A0A316YB72</accession>
<feature type="compositionally biased region" description="Basic and acidic residues" evidence="1">
    <location>
        <begin position="462"/>
        <end position="473"/>
    </location>
</feature>
<keyword evidence="3" id="KW-1185">Reference proteome</keyword>
<feature type="region of interest" description="Disordered" evidence="1">
    <location>
        <begin position="93"/>
        <end position="117"/>
    </location>
</feature>
<feature type="compositionally biased region" description="Low complexity" evidence="1">
    <location>
        <begin position="254"/>
        <end position="270"/>
    </location>
</feature>
<feature type="region of interest" description="Disordered" evidence="1">
    <location>
        <begin position="130"/>
        <end position="150"/>
    </location>
</feature>
<feature type="compositionally biased region" description="Basic residues" evidence="1">
    <location>
        <begin position="303"/>
        <end position="313"/>
    </location>
</feature>